<name>A0A3G6YK50_ACIPI</name>
<reference evidence="2 3" key="2">
    <citation type="submission" date="2018-12" db="EMBL/GenBank/DDBJ databases">
        <title>Molecular Epidemiology of Emerging Carbapenem-Resistance in Acinetobacter nosocomialis and Acinetobacter pittii in Taiwan, 2010-2014.</title>
        <authorList>
            <person name="Huang W.-C."/>
            <person name="Wang H.-Y."/>
            <person name="Lai J.-F."/>
            <person name="Lauderdale T.-L."/>
            <person name="Sytwu H.-K."/>
        </authorList>
    </citation>
    <scope>NUCLEOTIDE SEQUENCE [LARGE SCALE GENOMIC DNA]</scope>
    <source>
        <strain evidence="2 3">2014S06-099</strain>
    </source>
</reference>
<reference evidence="2 3" key="1">
    <citation type="submission" date="2018-11" db="EMBL/GenBank/DDBJ databases">
        <authorList>
            <person name="Kuo S.-C."/>
            <person name="Chen F.-J."/>
            <person name="Liao Y.-C."/>
        </authorList>
    </citation>
    <scope>NUCLEOTIDE SEQUENCE [LARGE SCALE GENOMIC DNA]</scope>
    <source>
        <strain evidence="2 3">2014S06-099</strain>
    </source>
</reference>
<gene>
    <name evidence="2" type="ORF">DKE52_013420</name>
</gene>
<evidence type="ECO:0000313" key="3">
    <source>
        <dbReference type="Proteomes" id="UP000254410"/>
    </source>
</evidence>
<dbReference type="Proteomes" id="UP000254410">
    <property type="component" value="Chromosome"/>
</dbReference>
<evidence type="ECO:0000313" key="2">
    <source>
        <dbReference type="EMBL" id="AZC00813.1"/>
    </source>
</evidence>
<dbReference type="EMBL" id="CP033540">
    <property type="protein sequence ID" value="AZC00813.1"/>
    <property type="molecule type" value="Genomic_DNA"/>
</dbReference>
<keyword evidence="1" id="KW-0732">Signal</keyword>
<dbReference type="PROSITE" id="PS51257">
    <property type="entry name" value="PROKAR_LIPOPROTEIN"/>
    <property type="match status" value="1"/>
</dbReference>
<evidence type="ECO:0000256" key="1">
    <source>
        <dbReference type="SAM" id="SignalP"/>
    </source>
</evidence>
<accession>A0A3G6YK50</accession>
<feature type="chain" id="PRO_5018547792" evidence="1">
    <location>
        <begin position="22"/>
        <end position="89"/>
    </location>
</feature>
<organism evidence="2 3">
    <name type="scientific">Acinetobacter pittii</name>
    <name type="common">Acinetobacter genomosp. 3</name>
    <dbReference type="NCBI Taxonomy" id="48296"/>
    <lineage>
        <taxon>Bacteria</taxon>
        <taxon>Pseudomonadati</taxon>
        <taxon>Pseudomonadota</taxon>
        <taxon>Gammaproteobacteria</taxon>
        <taxon>Moraxellales</taxon>
        <taxon>Moraxellaceae</taxon>
        <taxon>Acinetobacter</taxon>
        <taxon>Acinetobacter calcoaceticus/baumannii complex</taxon>
    </lineage>
</organism>
<sequence length="89" mass="10562">MKLLTGFCSILIFACCQLVYAETKINSNLESKVFLNYTQEELDRNYTQTVWAPNFKQIMERMNYRSELTIKTLGEPESYQYDKFSTHKN</sequence>
<protein>
    <submittedName>
        <fullName evidence="2">Uncharacterized protein</fullName>
    </submittedName>
</protein>
<proteinExistence type="predicted"/>
<feature type="signal peptide" evidence="1">
    <location>
        <begin position="1"/>
        <end position="21"/>
    </location>
</feature>
<dbReference type="AlphaFoldDB" id="A0A3G6YK50"/>